<comment type="subcellular location">
    <subcellularLocation>
        <location evidence="4">Cytoplasm</location>
    </subcellularLocation>
</comment>
<dbReference type="Gene3D" id="3.30.70.790">
    <property type="entry name" value="UreE, C-terminal domain"/>
    <property type="match status" value="1"/>
</dbReference>
<dbReference type="InterPro" id="IPR036118">
    <property type="entry name" value="UreE_N_sf"/>
</dbReference>
<dbReference type="InterPro" id="IPR012406">
    <property type="entry name" value="UreE"/>
</dbReference>
<evidence type="ECO:0000259" key="5">
    <source>
        <dbReference type="SMART" id="SM00988"/>
    </source>
</evidence>
<evidence type="ECO:0000256" key="2">
    <source>
        <dbReference type="ARBA" id="ARBA00022596"/>
    </source>
</evidence>
<dbReference type="SUPFAM" id="SSF69287">
    <property type="entry name" value="Urease metallochaperone UreE, N-terminal domain"/>
    <property type="match status" value="1"/>
</dbReference>
<keyword evidence="1 4" id="KW-0963">Cytoplasm</keyword>
<keyword evidence="3 4" id="KW-0143">Chaperone</keyword>
<dbReference type="Pfam" id="PF02814">
    <property type="entry name" value="UreE_N"/>
    <property type="match status" value="1"/>
</dbReference>
<dbReference type="NCBIfam" id="NF009754">
    <property type="entry name" value="PRK13261.1-6"/>
    <property type="match status" value="1"/>
</dbReference>
<feature type="domain" description="UreE urease accessory N-terminal" evidence="5">
    <location>
        <begin position="20"/>
        <end position="85"/>
    </location>
</feature>
<dbReference type="GO" id="GO:0005737">
    <property type="term" value="C:cytoplasm"/>
    <property type="evidence" value="ECO:0007669"/>
    <property type="project" value="UniProtKB-SubCell"/>
</dbReference>
<keyword evidence="2 4" id="KW-0533">Nickel</keyword>
<comment type="similarity">
    <text evidence="4">Belongs to the UreE family.</text>
</comment>
<evidence type="ECO:0000256" key="3">
    <source>
        <dbReference type="ARBA" id="ARBA00023186"/>
    </source>
</evidence>
<evidence type="ECO:0000313" key="6">
    <source>
        <dbReference type="EMBL" id="TLE00469.1"/>
    </source>
</evidence>
<dbReference type="SUPFAM" id="SSF69737">
    <property type="entry name" value="Urease metallochaperone UreE, C-terminal domain"/>
    <property type="match status" value="1"/>
</dbReference>
<dbReference type="CDD" id="cd00571">
    <property type="entry name" value="UreE"/>
    <property type="match status" value="1"/>
</dbReference>
<gene>
    <name evidence="4 6" type="primary">ureE</name>
    <name evidence="6" type="ORF">LS73_004610</name>
</gene>
<dbReference type="EMBL" id="JRPD02000007">
    <property type="protein sequence ID" value="TLE00469.1"/>
    <property type="molecule type" value="Genomic_DNA"/>
</dbReference>
<dbReference type="SMART" id="SM00988">
    <property type="entry name" value="UreE_N"/>
    <property type="match status" value="1"/>
</dbReference>
<dbReference type="GO" id="GO:0051082">
    <property type="term" value="F:unfolded protein binding"/>
    <property type="evidence" value="ECO:0007669"/>
    <property type="project" value="UniProtKB-UniRule"/>
</dbReference>
<evidence type="ECO:0000256" key="1">
    <source>
        <dbReference type="ARBA" id="ARBA00022490"/>
    </source>
</evidence>
<accession>A0A4U8TLA9</accession>
<organism evidence="6 7">
    <name type="scientific">Helicobacter muridarum</name>
    <dbReference type="NCBI Taxonomy" id="216"/>
    <lineage>
        <taxon>Bacteria</taxon>
        <taxon>Pseudomonadati</taxon>
        <taxon>Campylobacterota</taxon>
        <taxon>Epsilonproteobacteria</taxon>
        <taxon>Campylobacterales</taxon>
        <taxon>Helicobacteraceae</taxon>
        <taxon>Helicobacter</taxon>
    </lineage>
</organism>
<dbReference type="GO" id="GO:0016151">
    <property type="term" value="F:nickel cation binding"/>
    <property type="evidence" value="ECO:0007669"/>
    <property type="project" value="UniProtKB-UniRule"/>
</dbReference>
<dbReference type="GO" id="GO:0006457">
    <property type="term" value="P:protein folding"/>
    <property type="evidence" value="ECO:0007669"/>
    <property type="project" value="InterPro"/>
</dbReference>
<comment type="caution">
    <text evidence="6">The sequence shown here is derived from an EMBL/GenBank/DDBJ whole genome shotgun (WGS) entry which is preliminary data.</text>
</comment>
<evidence type="ECO:0000313" key="7">
    <source>
        <dbReference type="Proteomes" id="UP000029922"/>
    </source>
</evidence>
<evidence type="ECO:0000256" key="4">
    <source>
        <dbReference type="HAMAP-Rule" id="MF_00822"/>
    </source>
</evidence>
<dbReference type="AlphaFoldDB" id="A0A4U8TLA9"/>
<dbReference type="Proteomes" id="UP000029922">
    <property type="component" value="Unassembled WGS sequence"/>
</dbReference>
<name>A0A4U8TLA9_9HELI</name>
<dbReference type="STRING" id="216.LS73_06760"/>
<dbReference type="OrthoDB" id="9810882at2"/>
<comment type="function">
    <text evidence="4">Involved in urease metallocenter assembly. Binds nickel. Probably functions as a nickel donor during metallocenter assembly.</text>
</comment>
<dbReference type="InterPro" id="IPR004029">
    <property type="entry name" value="UreE_N"/>
</dbReference>
<dbReference type="Gene3D" id="2.60.260.20">
    <property type="entry name" value="Urease metallochaperone UreE, N-terminal domain"/>
    <property type="match status" value="1"/>
</dbReference>
<proteinExistence type="inferred from homology"/>
<reference evidence="6 7" key="1">
    <citation type="journal article" date="2014" name="Genome Announc.">
        <title>Draft genome sequences of eight enterohepatic helicobacter species isolated from both laboratory and wild rodents.</title>
        <authorList>
            <person name="Sheh A."/>
            <person name="Shen Z."/>
            <person name="Fox J.G."/>
        </authorList>
    </citation>
    <scope>NUCLEOTIDE SEQUENCE [LARGE SCALE GENOMIC DNA]</scope>
    <source>
        <strain evidence="6 7">ST1</strain>
    </source>
</reference>
<sequence length="186" mass="21713">MDSIVAYPYRILALMQVEHIIGNIKDIDATHLEIDEVPMSWYDTRKKIARLTSQNGQVIAMKLTQTPKYGLNNGDILFLDKNRVIIISILPTWVLCMKPEHWHIMARLCYEIGNLHIPLFCNKDTMEFQAPFEQPLQRILERQNIAFEKKYCVLDSKDRINITYPIASEPKITQSPHFSIKITKKE</sequence>
<dbReference type="HAMAP" id="MF_00822">
    <property type="entry name" value="UreE"/>
    <property type="match status" value="1"/>
</dbReference>
<protein>
    <recommendedName>
        <fullName evidence="4">Urease accessory protein UreE</fullName>
    </recommendedName>
</protein>